<dbReference type="EMBL" id="CM029037">
    <property type="protein sequence ID" value="KAG2658460.1"/>
    <property type="molecule type" value="Genomic_DNA"/>
</dbReference>
<comment type="caution">
    <text evidence="2">The sequence shown here is derived from an EMBL/GenBank/DDBJ whole genome shotgun (WGS) entry which is preliminary data.</text>
</comment>
<organism evidence="2 3">
    <name type="scientific">Panicum virgatum</name>
    <name type="common">Blackwell switchgrass</name>
    <dbReference type="NCBI Taxonomy" id="38727"/>
    <lineage>
        <taxon>Eukaryota</taxon>
        <taxon>Viridiplantae</taxon>
        <taxon>Streptophyta</taxon>
        <taxon>Embryophyta</taxon>
        <taxon>Tracheophyta</taxon>
        <taxon>Spermatophyta</taxon>
        <taxon>Magnoliopsida</taxon>
        <taxon>Liliopsida</taxon>
        <taxon>Poales</taxon>
        <taxon>Poaceae</taxon>
        <taxon>PACMAD clade</taxon>
        <taxon>Panicoideae</taxon>
        <taxon>Panicodae</taxon>
        <taxon>Paniceae</taxon>
        <taxon>Panicinae</taxon>
        <taxon>Panicum</taxon>
        <taxon>Panicum sect. Hiantes</taxon>
    </lineage>
</organism>
<feature type="region of interest" description="Disordered" evidence="1">
    <location>
        <begin position="129"/>
        <end position="149"/>
    </location>
</feature>
<feature type="compositionally biased region" description="Basic and acidic residues" evidence="1">
    <location>
        <begin position="1"/>
        <end position="32"/>
    </location>
</feature>
<dbReference type="AlphaFoldDB" id="A0A8T0XEH9"/>
<gene>
    <name evidence="2" type="ORF">PVAP13_1KG256610</name>
</gene>
<proteinExistence type="predicted"/>
<accession>A0A8T0XEH9</accession>
<evidence type="ECO:0000256" key="1">
    <source>
        <dbReference type="SAM" id="MobiDB-lite"/>
    </source>
</evidence>
<feature type="compositionally biased region" description="Low complexity" evidence="1">
    <location>
        <begin position="136"/>
        <end position="149"/>
    </location>
</feature>
<feature type="region of interest" description="Disordered" evidence="1">
    <location>
        <begin position="1"/>
        <end position="116"/>
    </location>
</feature>
<dbReference type="Proteomes" id="UP000823388">
    <property type="component" value="Chromosome 1K"/>
</dbReference>
<keyword evidence="3" id="KW-1185">Reference proteome</keyword>
<sequence>MARQEVRVEPKTPARLGSARESRSKAKGERRGVATRRTRGPARPPAEPEPEPRKVKTTPHGSRCRIARTTPIHSAFPFRLPTAAAAATQPDPTSRRRRPPRPRRAELGSRRPRALSAAISVHASERYRRLSRPRLLRPSPAAIRPAPEP</sequence>
<evidence type="ECO:0000313" key="3">
    <source>
        <dbReference type="Proteomes" id="UP000823388"/>
    </source>
</evidence>
<reference evidence="2" key="1">
    <citation type="submission" date="2020-05" db="EMBL/GenBank/DDBJ databases">
        <title>WGS assembly of Panicum virgatum.</title>
        <authorList>
            <person name="Lovell J.T."/>
            <person name="Jenkins J."/>
            <person name="Shu S."/>
            <person name="Juenger T.E."/>
            <person name="Schmutz J."/>
        </authorList>
    </citation>
    <scope>NUCLEOTIDE SEQUENCE</scope>
    <source>
        <strain evidence="2">AP13</strain>
    </source>
</reference>
<protein>
    <submittedName>
        <fullName evidence="2">Uncharacterized protein</fullName>
    </submittedName>
</protein>
<name>A0A8T0XEH9_PANVG</name>
<evidence type="ECO:0000313" key="2">
    <source>
        <dbReference type="EMBL" id="KAG2658460.1"/>
    </source>
</evidence>